<proteinExistence type="predicted"/>
<protein>
    <submittedName>
        <fullName evidence="2">Glycosyltransferase family 2 protein</fullName>
    </submittedName>
</protein>
<dbReference type="GO" id="GO:0016757">
    <property type="term" value="F:glycosyltransferase activity"/>
    <property type="evidence" value="ECO:0007669"/>
    <property type="project" value="UniProtKB-KW"/>
</dbReference>
<sequence>MLQRLRGRAHSARNMDPQGNKAHPLTGGRPPPTDLVIVIISWNVWDHLRACLTSIEQQSKPLDEGRDERAEHKKAGNSTTLVRRFGPNNEATLQVVVLDNASEDATTSLLPARFPWVQTIFSDENLGFTGGNNRALDAMGFDPLPPQDEVGEAPCQNGAEGRDAPVRTSDSNSVKDPSPHPAAKARFIYFLNPDTELLPGSLWALYNGINEDETIGAIGPQLRYTDGALQSSRRRFPGLLTGFFESTWLEQMWPRNPWTRSYHLAGWPADARQDVDWLVGAALLVRGEVLAALGGFDPQFFMYSEETDLCRRIKRAGWRVVYDPGAIVIHAEGRSSGQVSARRHILFNRSKVRYMRKWHGPLLAELLRRYLLVEFRLQIMSESFKAFLGHKRALRRDRVAAYRDVLKSGLE</sequence>
<dbReference type="PANTHER" id="PTHR43179">
    <property type="entry name" value="RHAMNOSYLTRANSFERASE WBBL"/>
    <property type="match status" value="1"/>
</dbReference>
<dbReference type="PANTHER" id="PTHR43179:SF7">
    <property type="entry name" value="RHAMNOSYLTRANSFERASE WBBL"/>
    <property type="match status" value="1"/>
</dbReference>
<feature type="region of interest" description="Disordered" evidence="1">
    <location>
        <begin position="1"/>
        <end position="30"/>
    </location>
</feature>
<evidence type="ECO:0000256" key="1">
    <source>
        <dbReference type="SAM" id="MobiDB-lite"/>
    </source>
</evidence>
<dbReference type="EMBL" id="VXRG01000039">
    <property type="protein sequence ID" value="MXY92693.1"/>
    <property type="molecule type" value="Genomic_DNA"/>
</dbReference>
<comment type="caution">
    <text evidence="2">The sequence shown here is derived from an EMBL/GenBank/DDBJ whole genome shotgun (WGS) entry which is preliminary data.</text>
</comment>
<organism evidence="2">
    <name type="scientific">Caldilineaceae bacterium SB0664_bin_27</name>
    <dbReference type="NCBI Taxonomy" id="2605260"/>
    <lineage>
        <taxon>Bacteria</taxon>
        <taxon>Bacillati</taxon>
        <taxon>Chloroflexota</taxon>
        <taxon>Caldilineae</taxon>
        <taxon>Caldilineales</taxon>
        <taxon>Caldilineaceae</taxon>
    </lineage>
</organism>
<dbReference type="SUPFAM" id="SSF53448">
    <property type="entry name" value="Nucleotide-diphospho-sugar transferases"/>
    <property type="match status" value="1"/>
</dbReference>
<dbReference type="Gene3D" id="3.90.550.10">
    <property type="entry name" value="Spore Coat Polysaccharide Biosynthesis Protein SpsA, Chain A"/>
    <property type="match status" value="1"/>
</dbReference>
<dbReference type="Pfam" id="PF13641">
    <property type="entry name" value="Glyco_tranf_2_3"/>
    <property type="match status" value="1"/>
</dbReference>
<feature type="compositionally biased region" description="Basic residues" evidence="1">
    <location>
        <begin position="1"/>
        <end position="11"/>
    </location>
</feature>
<keyword evidence="2" id="KW-0808">Transferase</keyword>
<gene>
    <name evidence="2" type="ORF">F4Y42_04500</name>
</gene>
<name>A0A6B0YP52_9CHLR</name>
<evidence type="ECO:0000313" key="2">
    <source>
        <dbReference type="EMBL" id="MXY92693.1"/>
    </source>
</evidence>
<dbReference type="CDD" id="cd04186">
    <property type="entry name" value="GT_2_like_c"/>
    <property type="match status" value="1"/>
</dbReference>
<dbReference type="AlphaFoldDB" id="A0A6B0YP52"/>
<accession>A0A6B0YP52</accession>
<feature type="region of interest" description="Disordered" evidence="1">
    <location>
        <begin position="140"/>
        <end position="180"/>
    </location>
</feature>
<reference evidence="2" key="1">
    <citation type="submission" date="2019-09" db="EMBL/GenBank/DDBJ databases">
        <title>Characterisation of the sponge microbiome using genome-centric metagenomics.</title>
        <authorList>
            <person name="Engelberts J.P."/>
            <person name="Robbins S.J."/>
            <person name="De Goeij J.M."/>
            <person name="Aranda M."/>
            <person name="Bell S.C."/>
            <person name="Webster N.S."/>
        </authorList>
    </citation>
    <scope>NUCLEOTIDE SEQUENCE</scope>
    <source>
        <strain evidence="2">SB0664_bin_27</strain>
    </source>
</reference>
<dbReference type="InterPro" id="IPR029044">
    <property type="entry name" value="Nucleotide-diphossugar_trans"/>
</dbReference>